<accession>A0A5A9XH05</accession>
<organism evidence="1 2">
    <name type="scientific">Oryzomonas rubra</name>
    <dbReference type="NCBI Taxonomy" id="2509454"/>
    <lineage>
        <taxon>Bacteria</taxon>
        <taxon>Pseudomonadati</taxon>
        <taxon>Thermodesulfobacteriota</taxon>
        <taxon>Desulfuromonadia</taxon>
        <taxon>Geobacterales</taxon>
        <taxon>Geobacteraceae</taxon>
        <taxon>Oryzomonas</taxon>
    </lineage>
</organism>
<reference evidence="1 2" key="1">
    <citation type="submission" date="2019-04" db="EMBL/GenBank/DDBJ databases">
        <title>Geobacter ruber sp. nov., ferric-reducing bacteria isolated from paddy soil.</title>
        <authorList>
            <person name="Xu Z."/>
            <person name="Masuda Y."/>
            <person name="Itoh H."/>
            <person name="Senoo K."/>
        </authorList>
    </citation>
    <scope>NUCLEOTIDE SEQUENCE [LARGE SCALE GENOMIC DNA]</scope>
    <source>
        <strain evidence="1 2">Red88</strain>
    </source>
</reference>
<dbReference type="InterPro" id="IPR028082">
    <property type="entry name" value="Peripla_BP_I"/>
</dbReference>
<comment type="caution">
    <text evidence="1">The sequence shown here is derived from an EMBL/GenBank/DDBJ whole genome shotgun (WGS) entry which is preliminary data.</text>
</comment>
<dbReference type="AlphaFoldDB" id="A0A5A9XH05"/>
<gene>
    <name evidence="1" type="ORF">ET418_11235</name>
</gene>
<sequence length="316" mass="34766">MRQRILSITLMILFLSCWCWLPDCHAAGKVIAAIMSSDQPRYREAHQAFIKSLAALGYTSANVEIILQVPNPDPLSWSNTIRKFNAYRPDLIVAYGAPAAFVAMRESDGIPVVSVDIFVSDGPHRGMCGVSSRVPLVTLIKTLKDSREHIKPYRRVGVVYNSRENGSQRQLEEIRKIAPQYDMVVAEANVGSSAALESALPSLLEHSDVIFATESGIVSRQFSKIVARARARNIPVLSTMPGAAERGALISLEIHPEEQGHLAADIVTRILEGARQSHLSLISPRRIELLINMRAAQDLGINLPFTVLSNATRVIK</sequence>
<dbReference type="Pfam" id="PF04392">
    <property type="entry name" value="ABC_sub_bind"/>
    <property type="match status" value="1"/>
</dbReference>
<keyword evidence="2" id="KW-1185">Reference proteome</keyword>
<evidence type="ECO:0000313" key="1">
    <source>
        <dbReference type="EMBL" id="KAA0891349.1"/>
    </source>
</evidence>
<dbReference type="PANTHER" id="PTHR35271:SF1">
    <property type="entry name" value="ABC TRANSPORTER, SUBSTRATE-BINDING LIPOPROTEIN"/>
    <property type="match status" value="1"/>
</dbReference>
<dbReference type="Proteomes" id="UP000324298">
    <property type="component" value="Unassembled WGS sequence"/>
</dbReference>
<dbReference type="PROSITE" id="PS51257">
    <property type="entry name" value="PROKAR_LIPOPROTEIN"/>
    <property type="match status" value="1"/>
</dbReference>
<dbReference type="SUPFAM" id="SSF53822">
    <property type="entry name" value="Periplasmic binding protein-like I"/>
    <property type="match status" value="1"/>
</dbReference>
<dbReference type="EMBL" id="SRSD01000006">
    <property type="protein sequence ID" value="KAA0891349.1"/>
    <property type="molecule type" value="Genomic_DNA"/>
</dbReference>
<dbReference type="CDD" id="cd06325">
    <property type="entry name" value="PBP1_ABC_unchar_transporter"/>
    <property type="match status" value="1"/>
</dbReference>
<dbReference type="RefSeq" id="WP_149307712.1">
    <property type="nucleotide sequence ID" value="NZ_SRSD01000006.1"/>
</dbReference>
<proteinExistence type="predicted"/>
<dbReference type="InterPro" id="IPR007487">
    <property type="entry name" value="ABC_transpt-TYRBP-like"/>
</dbReference>
<evidence type="ECO:0000313" key="2">
    <source>
        <dbReference type="Proteomes" id="UP000324298"/>
    </source>
</evidence>
<name>A0A5A9XH05_9BACT</name>
<dbReference type="PANTHER" id="PTHR35271">
    <property type="entry name" value="ABC TRANSPORTER, SUBSTRATE-BINDING LIPOPROTEIN-RELATED"/>
    <property type="match status" value="1"/>
</dbReference>
<protein>
    <submittedName>
        <fullName evidence="1">ABC transporter substrate-binding protein</fullName>
    </submittedName>
</protein>
<dbReference type="Gene3D" id="3.40.50.2300">
    <property type="match status" value="2"/>
</dbReference>
<dbReference type="OrthoDB" id="5431021at2"/>